<keyword evidence="2" id="KW-1185">Reference proteome</keyword>
<accession>A0ABW5X4T5</accession>
<reference evidence="2" key="1">
    <citation type="journal article" date="2019" name="Int. J. Syst. Evol. Microbiol.">
        <title>The Global Catalogue of Microorganisms (GCM) 10K type strain sequencing project: providing services to taxonomists for standard genome sequencing and annotation.</title>
        <authorList>
            <consortium name="The Broad Institute Genomics Platform"/>
            <consortium name="The Broad Institute Genome Sequencing Center for Infectious Disease"/>
            <person name="Wu L."/>
            <person name="Ma J."/>
        </authorList>
    </citation>
    <scope>NUCLEOTIDE SEQUENCE [LARGE SCALE GENOMIC DNA]</scope>
    <source>
        <strain evidence="2">KCTC 52925</strain>
    </source>
</reference>
<evidence type="ECO:0000313" key="1">
    <source>
        <dbReference type="EMBL" id="MFD2834111.1"/>
    </source>
</evidence>
<dbReference type="RefSeq" id="WP_251740885.1">
    <property type="nucleotide sequence ID" value="NZ_JBHUOJ010000027.1"/>
</dbReference>
<organism evidence="1 2">
    <name type="scientific">Christiangramia antarctica</name>
    <dbReference type="NCBI Taxonomy" id="2058158"/>
    <lineage>
        <taxon>Bacteria</taxon>
        <taxon>Pseudomonadati</taxon>
        <taxon>Bacteroidota</taxon>
        <taxon>Flavobacteriia</taxon>
        <taxon>Flavobacteriales</taxon>
        <taxon>Flavobacteriaceae</taxon>
        <taxon>Christiangramia</taxon>
    </lineage>
</organism>
<dbReference type="InterPro" id="IPR025345">
    <property type="entry name" value="DUF4249"/>
</dbReference>
<sequence>MMKMKLRILNNFICLLFLVNISCVEEIPIEAETFESLLVIEGIVTDELKTQQIKISKTYPVDEDFPESLSGANVRVRNSNGSIFSFSETSPGIYESTDPFQAQIGIAYVLEVETPTGFYESTPSQVDGKSQIDELKSFKTTNNFGEVGVGISVSSSGAGAVNKYYKIEYEETYKIQAPYWKCCDLIIDENDEIVSVPKTREEYICYNTLKSQNINLATTNGLSENNLDNYLVNFISKEDVKLAYRYSLLVKQLEIGEEAYSYYETLSNLSENESIFSQYQPGFLSGNIKSSNTSENVIGFFTVATVDTERIFYNYTDYFDPTEDFRPLITAPCDVQFYEDKEVLKQLIKDGRVKYFSEDPPGVFKVIRPACVDCNYFGTNQVPEFWTEE</sequence>
<evidence type="ECO:0000313" key="2">
    <source>
        <dbReference type="Proteomes" id="UP001597438"/>
    </source>
</evidence>
<name>A0ABW5X4T5_9FLAO</name>
<proteinExistence type="predicted"/>
<dbReference type="Pfam" id="PF14054">
    <property type="entry name" value="DUF4249"/>
    <property type="match status" value="1"/>
</dbReference>
<dbReference type="Proteomes" id="UP001597438">
    <property type="component" value="Unassembled WGS sequence"/>
</dbReference>
<dbReference type="EMBL" id="JBHUOJ010000027">
    <property type="protein sequence ID" value="MFD2834111.1"/>
    <property type="molecule type" value="Genomic_DNA"/>
</dbReference>
<protein>
    <submittedName>
        <fullName evidence="1">DUF4249 domain-containing protein</fullName>
    </submittedName>
</protein>
<gene>
    <name evidence="1" type="ORF">ACFSYS_12515</name>
</gene>
<comment type="caution">
    <text evidence="1">The sequence shown here is derived from an EMBL/GenBank/DDBJ whole genome shotgun (WGS) entry which is preliminary data.</text>
</comment>